<dbReference type="Pfam" id="PF12728">
    <property type="entry name" value="HTH_17"/>
    <property type="match status" value="1"/>
</dbReference>
<name>A0A2S9RRW0_HAEIF</name>
<evidence type="ECO:0000259" key="1">
    <source>
        <dbReference type="Pfam" id="PF12728"/>
    </source>
</evidence>
<dbReference type="EMBL" id="NEBY01000089">
    <property type="protein sequence ID" value="PRJ65079.1"/>
    <property type="molecule type" value="Genomic_DNA"/>
</dbReference>
<comment type="caution">
    <text evidence="3">The sequence shown here is derived from an EMBL/GenBank/DDBJ whole genome shotgun (WGS) entry which is preliminary data.</text>
</comment>
<dbReference type="RefSeq" id="WP_105876065.1">
    <property type="nucleotide sequence ID" value="NZ_CP089179.1"/>
</dbReference>
<dbReference type="NCBIfam" id="TIGR01764">
    <property type="entry name" value="excise"/>
    <property type="match status" value="1"/>
</dbReference>
<dbReference type="GO" id="GO:0003677">
    <property type="term" value="F:DNA binding"/>
    <property type="evidence" value="ECO:0007669"/>
    <property type="project" value="InterPro"/>
</dbReference>
<feature type="domain" description="Helix-turn-helix" evidence="1">
    <location>
        <begin position="16"/>
        <end position="53"/>
    </location>
</feature>
<dbReference type="InterPro" id="IPR010093">
    <property type="entry name" value="SinI_DNA-bd"/>
</dbReference>
<organism evidence="3 4">
    <name type="scientific">Haemophilus influenzae</name>
    <dbReference type="NCBI Taxonomy" id="727"/>
    <lineage>
        <taxon>Bacteria</taxon>
        <taxon>Pseudomonadati</taxon>
        <taxon>Pseudomonadota</taxon>
        <taxon>Gammaproteobacteria</taxon>
        <taxon>Pasteurellales</taxon>
        <taxon>Pasteurellaceae</taxon>
        <taxon>Haemophilus</taxon>
    </lineage>
</organism>
<reference evidence="4 5" key="1">
    <citation type="submission" date="2017-04" db="EMBL/GenBank/DDBJ databases">
        <title>Haemophilus influenzae in COPD genome sequencing project.</title>
        <authorList>
            <person name="Murphy T.F."/>
            <person name="Kong Y."/>
            <person name="Nadendla S."/>
            <person name="Tettelin H."/>
            <person name="Pettigrew M."/>
        </authorList>
    </citation>
    <scope>NUCLEOTIDE SEQUENCE [LARGE SCALE GENOMIC DNA]</scope>
    <source>
        <strain evidence="2 5">39P1H1</strain>
        <strain evidence="3 4">56P127H1</strain>
    </source>
</reference>
<evidence type="ECO:0000313" key="4">
    <source>
        <dbReference type="Proteomes" id="UP000238532"/>
    </source>
</evidence>
<dbReference type="SUPFAM" id="SSF46955">
    <property type="entry name" value="Putative DNA-binding domain"/>
    <property type="match status" value="1"/>
</dbReference>
<dbReference type="InterPro" id="IPR041657">
    <property type="entry name" value="HTH_17"/>
</dbReference>
<dbReference type="InterPro" id="IPR009061">
    <property type="entry name" value="DNA-bd_dom_put_sf"/>
</dbReference>
<proteinExistence type="predicted"/>
<evidence type="ECO:0000313" key="5">
    <source>
        <dbReference type="Proteomes" id="UP000238753"/>
    </source>
</evidence>
<gene>
    <name evidence="2" type="ORF">BV056_00427</name>
    <name evidence="3" type="ORF">BV102_01070</name>
</gene>
<dbReference type="AlphaFoldDB" id="A0A2S9RRW0"/>
<dbReference type="Proteomes" id="UP000238532">
    <property type="component" value="Unassembled WGS sequence"/>
</dbReference>
<dbReference type="EMBL" id="NEBD01000036">
    <property type="protein sequence ID" value="PRJ23563.1"/>
    <property type="molecule type" value="Genomic_DNA"/>
</dbReference>
<accession>A0A2S9RRW0</accession>
<evidence type="ECO:0000313" key="3">
    <source>
        <dbReference type="EMBL" id="PRJ65079.1"/>
    </source>
</evidence>
<protein>
    <submittedName>
        <fullName evidence="3">Helix-turn-helix domain protein</fullName>
    </submittedName>
</protein>
<sequence>MERYFSIKEIVQTGICSEATVKRWIASGKLKSYKFGRSRKIAESDLNEFIKTCRR</sequence>
<evidence type="ECO:0000313" key="2">
    <source>
        <dbReference type="EMBL" id="PRJ23563.1"/>
    </source>
</evidence>